<keyword evidence="2" id="KW-0812">Transmembrane</keyword>
<feature type="transmembrane region" description="Helical" evidence="2">
    <location>
        <begin position="471"/>
        <end position="490"/>
    </location>
</feature>
<keyword evidence="4" id="KW-1185">Reference proteome</keyword>
<feature type="transmembrane region" description="Helical" evidence="2">
    <location>
        <begin position="220"/>
        <end position="237"/>
    </location>
</feature>
<feature type="transmembrane region" description="Helical" evidence="2">
    <location>
        <begin position="243"/>
        <end position="262"/>
    </location>
</feature>
<proteinExistence type="predicted"/>
<feature type="region of interest" description="Disordered" evidence="1">
    <location>
        <begin position="58"/>
        <end position="93"/>
    </location>
</feature>
<protein>
    <submittedName>
        <fullName evidence="3">Predicted membrane protein</fullName>
    </submittedName>
</protein>
<feature type="transmembrane region" description="Helical" evidence="2">
    <location>
        <begin position="195"/>
        <end position="213"/>
    </location>
</feature>
<dbReference type="EMBL" id="FNEV01000002">
    <property type="protein sequence ID" value="SDJ09114.1"/>
    <property type="molecule type" value="Genomic_DNA"/>
</dbReference>
<feature type="transmembrane region" description="Helical" evidence="2">
    <location>
        <begin position="167"/>
        <end position="189"/>
    </location>
</feature>
<accession>A0A1G8QWK7</accession>
<name>A0A1G8QWK7_9BACI</name>
<dbReference type="AlphaFoldDB" id="A0A1G8QWK7"/>
<keyword evidence="2" id="KW-1133">Transmembrane helix</keyword>
<organism evidence="3 4">
    <name type="scientific">Salimicrobium halophilum</name>
    <dbReference type="NCBI Taxonomy" id="86666"/>
    <lineage>
        <taxon>Bacteria</taxon>
        <taxon>Bacillati</taxon>
        <taxon>Bacillota</taxon>
        <taxon>Bacilli</taxon>
        <taxon>Bacillales</taxon>
        <taxon>Bacillaceae</taxon>
        <taxon>Salimicrobium</taxon>
    </lineage>
</organism>
<gene>
    <name evidence="3" type="ORF">SAMN04490247_0676</name>
</gene>
<evidence type="ECO:0000256" key="2">
    <source>
        <dbReference type="SAM" id="Phobius"/>
    </source>
</evidence>
<sequence>MTVDEAGVLLQYSTEEKGDLCRTEKEGGVLMKEEEYYQRLSERMDHLEAEMKEIRSLLEEKEVTSKESEETLESSETTGKTPPREKAEVKKKHKSRVREKDWESLIGQVWLPRVFIIVLLIGVVSAFQSAVENNWITEPIRILIGFVSAVGLTLTGVYQIKKQRKGLGISLIGGGAGIWIFSTFAGTILYEMIPASLSFSLYGLGIGVGLYLSHLYKSQTLAVLLTVTGFFVPFLVGGEEGNFFIFFSYELVLLVVLGLYAWRKDYTFLLYATTLLPALTFAVYEGASAIFDSARNGVGPLENEDIFALTVVGIHVCLSVGMFRTNRASRAKGTLLSLTLVTALMWLYATRIFSSYMYEFGWMTLTFSVLDTFLIGGILLYGWIAYQNRRKQGILFHLYTLFAVVLAMLELFRIFNYEGYTILLLMEAIALYRLGFGINSRIHTILASLFFAVGALWTLDHIQYIETVWDTSVWEGLVVAVVSFLAYRLFRRHQEGDALPGDVQRFGIYAFASLSIGYALLTLTQIAYQIGEQHLFDYRDVLVSVSWTLFAVATLTAGIVKDKKPLRLFSILWIFITVAKAFLVDIAYIDATVRGLLFIGLGIVGVLVSRFFYRSNKEEDKKT</sequence>
<dbReference type="OrthoDB" id="1805246at2"/>
<dbReference type="Pfam" id="PF10101">
    <property type="entry name" value="DUF2339"/>
    <property type="match status" value="1"/>
</dbReference>
<reference evidence="4" key="1">
    <citation type="submission" date="2016-10" db="EMBL/GenBank/DDBJ databases">
        <authorList>
            <person name="Varghese N."/>
            <person name="Submissions S."/>
        </authorList>
    </citation>
    <scope>NUCLEOTIDE SEQUENCE [LARGE SCALE GENOMIC DNA]</scope>
    <source>
        <strain evidence="4">DSM 4771</strain>
    </source>
</reference>
<feature type="transmembrane region" description="Helical" evidence="2">
    <location>
        <begin position="420"/>
        <end position="438"/>
    </location>
</feature>
<dbReference type="PANTHER" id="PTHR38434">
    <property type="entry name" value="BLL2549 PROTEIN"/>
    <property type="match status" value="1"/>
</dbReference>
<dbReference type="STRING" id="86666.SAMN04490247_0676"/>
<feature type="transmembrane region" description="Helical" evidence="2">
    <location>
        <begin position="396"/>
        <end position="414"/>
    </location>
</feature>
<feature type="transmembrane region" description="Helical" evidence="2">
    <location>
        <begin position="140"/>
        <end position="160"/>
    </location>
</feature>
<feature type="transmembrane region" description="Helical" evidence="2">
    <location>
        <begin position="306"/>
        <end position="323"/>
    </location>
</feature>
<feature type="transmembrane region" description="Helical" evidence="2">
    <location>
        <begin position="506"/>
        <end position="530"/>
    </location>
</feature>
<keyword evidence="2" id="KW-0472">Membrane</keyword>
<feature type="transmembrane region" description="Helical" evidence="2">
    <location>
        <begin position="360"/>
        <end position="384"/>
    </location>
</feature>
<dbReference type="Proteomes" id="UP000199225">
    <property type="component" value="Unassembled WGS sequence"/>
</dbReference>
<feature type="transmembrane region" description="Helical" evidence="2">
    <location>
        <begin position="269"/>
        <end position="291"/>
    </location>
</feature>
<feature type="transmembrane region" description="Helical" evidence="2">
    <location>
        <begin position="110"/>
        <end position="128"/>
    </location>
</feature>
<feature type="transmembrane region" description="Helical" evidence="2">
    <location>
        <begin position="595"/>
        <end position="613"/>
    </location>
</feature>
<dbReference type="InterPro" id="IPR019286">
    <property type="entry name" value="DUF2339_TM"/>
</dbReference>
<evidence type="ECO:0000313" key="4">
    <source>
        <dbReference type="Proteomes" id="UP000199225"/>
    </source>
</evidence>
<feature type="compositionally biased region" description="Basic and acidic residues" evidence="1">
    <location>
        <begin position="58"/>
        <end position="69"/>
    </location>
</feature>
<evidence type="ECO:0000313" key="3">
    <source>
        <dbReference type="EMBL" id="SDJ09114.1"/>
    </source>
</evidence>
<feature type="transmembrane region" description="Helical" evidence="2">
    <location>
        <begin position="572"/>
        <end position="589"/>
    </location>
</feature>
<feature type="transmembrane region" description="Helical" evidence="2">
    <location>
        <begin position="445"/>
        <end position="465"/>
    </location>
</feature>
<feature type="transmembrane region" description="Helical" evidence="2">
    <location>
        <begin position="542"/>
        <end position="560"/>
    </location>
</feature>
<dbReference type="PANTHER" id="PTHR38434:SF1">
    <property type="entry name" value="BLL2549 PROTEIN"/>
    <property type="match status" value="1"/>
</dbReference>
<feature type="transmembrane region" description="Helical" evidence="2">
    <location>
        <begin position="335"/>
        <end position="354"/>
    </location>
</feature>
<evidence type="ECO:0000256" key="1">
    <source>
        <dbReference type="SAM" id="MobiDB-lite"/>
    </source>
</evidence>